<feature type="region of interest" description="Disordered" evidence="4">
    <location>
        <begin position="641"/>
        <end position="663"/>
    </location>
</feature>
<dbReference type="GO" id="GO:0005730">
    <property type="term" value="C:nucleolus"/>
    <property type="evidence" value="ECO:0007669"/>
    <property type="project" value="TreeGrafter"/>
</dbReference>
<evidence type="ECO:0000256" key="1">
    <source>
        <dbReference type="ARBA" id="ARBA00004123"/>
    </source>
</evidence>
<evidence type="ECO:0000256" key="3">
    <source>
        <dbReference type="ARBA" id="ARBA00023242"/>
    </source>
</evidence>
<evidence type="ECO:0000256" key="4">
    <source>
        <dbReference type="SAM" id="MobiDB-lite"/>
    </source>
</evidence>
<dbReference type="AlphaFoldDB" id="A0AAW1NNI9"/>
<dbReference type="Pfam" id="PF03715">
    <property type="entry name" value="Noc2"/>
    <property type="match status" value="1"/>
</dbReference>
<proteinExistence type="inferred from homology"/>
<evidence type="ECO:0000256" key="2">
    <source>
        <dbReference type="ARBA" id="ARBA00005907"/>
    </source>
</evidence>
<dbReference type="GO" id="GO:0042273">
    <property type="term" value="P:ribosomal large subunit biogenesis"/>
    <property type="evidence" value="ECO:0007669"/>
    <property type="project" value="TreeGrafter"/>
</dbReference>
<comment type="similarity">
    <text evidence="2">Belongs to the NOC2 family.</text>
</comment>
<comment type="caution">
    <text evidence="5">The sequence shown here is derived from an EMBL/GenBank/DDBJ whole genome shotgun (WGS) entry which is preliminary data.</text>
</comment>
<dbReference type="InterPro" id="IPR005343">
    <property type="entry name" value="Noc2"/>
</dbReference>
<keyword evidence="3" id="KW-0539">Nucleus</keyword>
<feature type="compositionally biased region" description="Basic and acidic residues" evidence="4">
    <location>
        <begin position="64"/>
        <end position="74"/>
    </location>
</feature>
<dbReference type="Proteomes" id="UP001465755">
    <property type="component" value="Unassembled WGS sequence"/>
</dbReference>
<comment type="subcellular location">
    <subcellularLocation>
        <location evidence="1">Nucleus</location>
    </subcellularLocation>
</comment>
<accession>A0AAW1NNI9</accession>
<feature type="compositionally biased region" description="Polar residues" evidence="4">
    <location>
        <begin position="33"/>
        <end position="45"/>
    </location>
</feature>
<protein>
    <recommendedName>
        <fullName evidence="7">Nucleolar complex protein 2 homolog</fullName>
    </recommendedName>
</protein>
<feature type="compositionally biased region" description="Acidic residues" evidence="4">
    <location>
        <begin position="649"/>
        <end position="663"/>
    </location>
</feature>
<evidence type="ECO:0000313" key="5">
    <source>
        <dbReference type="EMBL" id="KAK9791168.1"/>
    </source>
</evidence>
<organism evidence="5 6">
    <name type="scientific">Symbiochloris irregularis</name>
    <dbReference type="NCBI Taxonomy" id="706552"/>
    <lineage>
        <taxon>Eukaryota</taxon>
        <taxon>Viridiplantae</taxon>
        <taxon>Chlorophyta</taxon>
        <taxon>core chlorophytes</taxon>
        <taxon>Trebouxiophyceae</taxon>
        <taxon>Trebouxiales</taxon>
        <taxon>Trebouxiaceae</taxon>
        <taxon>Symbiochloris</taxon>
    </lineage>
</organism>
<feature type="region of interest" description="Disordered" evidence="4">
    <location>
        <begin position="94"/>
        <end position="130"/>
    </location>
</feature>
<dbReference type="GO" id="GO:0030690">
    <property type="term" value="C:Noc1p-Noc2p complex"/>
    <property type="evidence" value="ECO:0007669"/>
    <property type="project" value="TreeGrafter"/>
</dbReference>
<evidence type="ECO:0008006" key="7">
    <source>
        <dbReference type="Google" id="ProtNLM"/>
    </source>
</evidence>
<dbReference type="GO" id="GO:0030691">
    <property type="term" value="C:Noc2p-Noc3p complex"/>
    <property type="evidence" value="ECO:0007669"/>
    <property type="project" value="TreeGrafter"/>
</dbReference>
<dbReference type="PANTHER" id="PTHR12687:SF4">
    <property type="entry name" value="NUCLEOLAR COMPLEX PROTEIN 2 HOMOLOG"/>
    <property type="match status" value="1"/>
</dbReference>
<feature type="region of interest" description="Disordered" evidence="4">
    <location>
        <begin position="1"/>
        <end position="74"/>
    </location>
</feature>
<dbReference type="PANTHER" id="PTHR12687">
    <property type="entry name" value="NUCLEOLAR COMPLEX 2 AND RAD4-RELATED"/>
    <property type="match status" value="1"/>
</dbReference>
<reference evidence="5 6" key="1">
    <citation type="journal article" date="2024" name="Nat. Commun.">
        <title>Phylogenomics reveals the evolutionary origins of lichenization in chlorophyte algae.</title>
        <authorList>
            <person name="Puginier C."/>
            <person name="Libourel C."/>
            <person name="Otte J."/>
            <person name="Skaloud P."/>
            <person name="Haon M."/>
            <person name="Grisel S."/>
            <person name="Petersen M."/>
            <person name="Berrin J.G."/>
            <person name="Delaux P.M."/>
            <person name="Dal Grande F."/>
            <person name="Keller J."/>
        </authorList>
    </citation>
    <scope>NUCLEOTIDE SEQUENCE [LARGE SCALE GENOMIC DNA]</scope>
    <source>
        <strain evidence="5 6">SAG 2036</strain>
    </source>
</reference>
<feature type="compositionally biased region" description="Low complexity" evidence="4">
    <location>
        <begin position="94"/>
        <end position="118"/>
    </location>
</feature>
<feature type="compositionally biased region" description="Acidic residues" evidence="4">
    <location>
        <begin position="119"/>
        <end position="128"/>
    </location>
</feature>
<keyword evidence="6" id="KW-1185">Reference proteome</keyword>
<name>A0AAW1NNI9_9CHLO</name>
<gene>
    <name evidence="5" type="ORF">WJX73_004155</name>
</gene>
<evidence type="ECO:0000313" key="6">
    <source>
        <dbReference type="Proteomes" id="UP001465755"/>
    </source>
</evidence>
<dbReference type="EMBL" id="JALJOQ010000181">
    <property type="protein sequence ID" value="KAK9791168.1"/>
    <property type="molecule type" value="Genomic_DNA"/>
</dbReference>
<sequence length="663" mass="71953">MGAAKRLQAEPSAALARKRKKLKAKPAGLGPLQSTPADSEAVNETHSARPESGRHESTGAGEASQHKADLEALKQQDPDFYAYLDQTDRGLLDFDLGSDASGSSDSEAQQGDHQGQAADSDDDADADKEDAPPMQQLEEDMHVPPLKAKPTKSLSSEGVDLLCQRAKETGSAKATQQLLQVYRTACHVGDADENLPGSTQALGTAALDKLVLFMLTEAHDIFCGMLGVSAGCKLQQLRTCQRWPKVQPLIKTFLGNSLHLLGSLTHASLQAFALRRMRASVVFLVSSDAVQRKLMRHALQVMGSADASARVQAFLLVREMASVLPAPTLSNAMKGVYRVFVRNAKFVSAASMPHIHFLGACVIEMFGLDFSLSYEHAFTHIRELASLLRGALAMKTKDAYREVYCWQTTCTLELWGRLVGAHHENEELRSLAYPVAQLLLGSLRLMPTPTFLPLRLRLARALVALEAETKLCIPLGSVLLDMLTWKGLSQKVKASGPGGGMSSAPTIRAGKTMLASPSFQQNVVEQVIEALARHLTHWAFSPAFPELSHLPSLRLRKLAKTLPVERFRGMVKALIVAVEAQATLVTQHRAELACAPTDVEAVAQFMADPALREQAPLTQYTAQLGQKEALPVNPWIAMSQGMDSHADAGPDDLQEYVPSDDDE</sequence>
<feature type="compositionally biased region" description="Basic and acidic residues" evidence="4">
    <location>
        <begin position="46"/>
        <end position="57"/>
    </location>
</feature>
<dbReference type="GO" id="GO:0005654">
    <property type="term" value="C:nucleoplasm"/>
    <property type="evidence" value="ECO:0007669"/>
    <property type="project" value="TreeGrafter"/>
</dbReference>